<gene>
    <name evidence="1" type="ORF">FE697_001550</name>
</gene>
<organism evidence="1 2">
    <name type="scientific">Mumia zhuanghuii</name>
    <dbReference type="NCBI Taxonomy" id="2585211"/>
    <lineage>
        <taxon>Bacteria</taxon>
        <taxon>Bacillati</taxon>
        <taxon>Actinomycetota</taxon>
        <taxon>Actinomycetes</taxon>
        <taxon>Propionibacteriales</taxon>
        <taxon>Nocardioidaceae</taxon>
        <taxon>Mumia</taxon>
    </lineage>
</organism>
<dbReference type="SUPFAM" id="SSF55961">
    <property type="entry name" value="Bet v1-like"/>
    <property type="match status" value="1"/>
</dbReference>
<proteinExistence type="predicted"/>
<protein>
    <recommendedName>
        <fullName evidence="3">SRPBCC family protein</fullName>
    </recommendedName>
</protein>
<dbReference type="AlphaFoldDB" id="A0A5Q6S2N4"/>
<evidence type="ECO:0008006" key="3">
    <source>
        <dbReference type="Google" id="ProtNLM"/>
    </source>
</evidence>
<dbReference type="Proteomes" id="UP000307768">
    <property type="component" value="Unassembled WGS sequence"/>
</dbReference>
<sequence length="159" mass="17338">MPVVDRRVVLPAPAAQVWARATTPEGVTFELAPWLSMTVPPGLRGKTLADADGVVGRPLGKAWVLLGGALPVEFDDMTIVEIGDLCFHERSRMLTLGRWEHQRAVRPLTDDACELRDVLTFSVRPGLAAVPGVDGITTRIVDALFAHRHRRLAAAYPRG</sequence>
<evidence type="ECO:0000313" key="1">
    <source>
        <dbReference type="EMBL" id="KAA1424638.1"/>
    </source>
</evidence>
<accession>A0A5Q6S2N4</accession>
<dbReference type="RefSeq" id="WP_149767624.1">
    <property type="nucleotide sequence ID" value="NZ_VDFQ02000001.1"/>
</dbReference>
<dbReference type="InterPro" id="IPR023393">
    <property type="entry name" value="START-like_dom_sf"/>
</dbReference>
<dbReference type="EMBL" id="VDFQ02000001">
    <property type="protein sequence ID" value="KAA1424638.1"/>
    <property type="molecule type" value="Genomic_DNA"/>
</dbReference>
<name>A0A5Q6S2N4_9ACTN</name>
<dbReference type="OrthoDB" id="7063435at2"/>
<comment type="caution">
    <text evidence="1">The sequence shown here is derived from an EMBL/GenBank/DDBJ whole genome shotgun (WGS) entry which is preliminary data.</text>
</comment>
<dbReference type="Gene3D" id="3.30.530.20">
    <property type="match status" value="1"/>
</dbReference>
<evidence type="ECO:0000313" key="2">
    <source>
        <dbReference type="Proteomes" id="UP000307768"/>
    </source>
</evidence>
<reference evidence="1 2" key="1">
    <citation type="submission" date="2019-09" db="EMBL/GenBank/DDBJ databases">
        <title>Mumia zhuanghuii sp. nov. isolated from the intestinal contents of plateau pika (Ochotona curzoniae) in the Qinghai-Tibet plateau of China.</title>
        <authorList>
            <person name="Tian Z."/>
        </authorList>
    </citation>
    <scope>NUCLEOTIDE SEQUENCE [LARGE SCALE GENOMIC DNA]</scope>
    <source>
        <strain evidence="2">350</strain>
    </source>
</reference>